<keyword evidence="3 6" id="KW-1133">Transmembrane helix</keyword>
<keyword evidence="2 6" id="KW-0812">Transmembrane</keyword>
<feature type="transmembrane region" description="Helical" evidence="6">
    <location>
        <begin position="49"/>
        <end position="69"/>
    </location>
</feature>
<dbReference type="InterPro" id="IPR011701">
    <property type="entry name" value="MFS"/>
</dbReference>
<evidence type="ECO:0000256" key="3">
    <source>
        <dbReference type="ARBA" id="ARBA00022989"/>
    </source>
</evidence>
<dbReference type="GO" id="GO:0016020">
    <property type="term" value="C:membrane"/>
    <property type="evidence" value="ECO:0007669"/>
    <property type="project" value="UniProtKB-SubCell"/>
</dbReference>
<feature type="transmembrane region" description="Helical" evidence="6">
    <location>
        <begin position="424"/>
        <end position="446"/>
    </location>
</feature>
<gene>
    <name evidence="8" type="primary">LOC114240216</name>
</gene>
<evidence type="ECO:0000313" key="8">
    <source>
        <dbReference type="RefSeq" id="XP_028026488.1"/>
    </source>
</evidence>
<feature type="transmembrane region" description="Helical" evidence="6">
    <location>
        <begin position="214"/>
        <end position="235"/>
    </location>
</feature>
<dbReference type="RefSeq" id="XP_028026488.1">
    <property type="nucleotide sequence ID" value="XM_028170687.1"/>
</dbReference>
<dbReference type="OrthoDB" id="3026777at2759"/>
<evidence type="ECO:0000256" key="4">
    <source>
        <dbReference type="ARBA" id="ARBA00023136"/>
    </source>
</evidence>
<sequence>MEKAARNETAIKNDNMSSEKEDSPLRTESKIEIQRMNFMEKIRYVKSNITVEPVLAFFVMPSVLGALAIQNLNLDKACRVNLDFGDDACTALRLRKRANYTYEEDEVQKLIASVQAWKSVIHMAVPTLLILFIGAWSDKTGMRKICMLMPILGEFMTCLLNIMNTYLFYQVPVEWTVFMEVILTSCSGGWHTMFLGTYSYLGDITSKETRTFRLGILSLCSTVGFPIGMGLSGVLLKILGYYGVFVISASLQLLNFCYVLFFIEDHTWLADTEKVKKTGCGGCLVEFFDFRSFRETLEITFKKGKNNRRLRMCLILMVVCLNFGPMWGELGITYIFTRYQFNWDEVTYSIFNTYSLVTHSLAPLVEILNGTSTIALRSIASKLVSHQELGKVFSLFGLAETTMPLIFAPLYTKVYVSTLHVLPGAVFLLSVLFTIPALAIFGCFYHQHRKEKKEKRLNLNSLPATGEECKKSIAEKAKNINIV</sequence>
<organism evidence="7 8">
    <name type="scientific">Bombyx mandarina</name>
    <name type="common">Wild silk moth</name>
    <name type="synonym">Wild silkworm</name>
    <dbReference type="NCBI Taxonomy" id="7092"/>
    <lineage>
        <taxon>Eukaryota</taxon>
        <taxon>Metazoa</taxon>
        <taxon>Ecdysozoa</taxon>
        <taxon>Arthropoda</taxon>
        <taxon>Hexapoda</taxon>
        <taxon>Insecta</taxon>
        <taxon>Pterygota</taxon>
        <taxon>Neoptera</taxon>
        <taxon>Endopterygota</taxon>
        <taxon>Lepidoptera</taxon>
        <taxon>Glossata</taxon>
        <taxon>Ditrysia</taxon>
        <taxon>Bombycoidea</taxon>
        <taxon>Bombycidae</taxon>
        <taxon>Bombycinae</taxon>
        <taxon>Bombyx</taxon>
    </lineage>
</organism>
<dbReference type="AlphaFoldDB" id="A0A6J2JAZ8"/>
<dbReference type="SUPFAM" id="SSF103473">
    <property type="entry name" value="MFS general substrate transporter"/>
    <property type="match status" value="1"/>
</dbReference>
<feature type="transmembrane region" description="Helical" evidence="6">
    <location>
        <begin position="181"/>
        <end position="202"/>
    </location>
</feature>
<evidence type="ECO:0000313" key="7">
    <source>
        <dbReference type="Proteomes" id="UP000504629"/>
    </source>
</evidence>
<reference evidence="8" key="1">
    <citation type="submission" date="2025-08" db="UniProtKB">
        <authorList>
            <consortium name="RefSeq"/>
        </authorList>
    </citation>
    <scope>IDENTIFICATION</scope>
    <source>
        <tissue evidence="8">Silk gland</tissue>
    </source>
</reference>
<feature type="transmembrane region" description="Helical" evidence="6">
    <location>
        <begin position="241"/>
        <end position="263"/>
    </location>
</feature>
<keyword evidence="7" id="KW-1185">Reference proteome</keyword>
<feature type="transmembrane region" description="Helical" evidence="6">
    <location>
        <begin position="116"/>
        <end position="136"/>
    </location>
</feature>
<keyword evidence="4 6" id="KW-0472">Membrane</keyword>
<feature type="transmembrane region" description="Helical" evidence="6">
    <location>
        <begin position="356"/>
        <end position="380"/>
    </location>
</feature>
<feature type="transmembrane region" description="Helical" evidence="6">
    <location>
        <begin position="312"/>
        <end position="336"/>
    </location>
</feature>
<dbReference type="Proteomes" id="UP000504629">
    <property type="component" value="Unplaced"/>
</dbReference>
<name>A0A6J2JAZ8_BOMMA</name>
<dbReference type="GeneID" id="114240216"/>
<protein>
    <submittedName>
        <fullName evidence="8">Proton-coupled folate transporter-like isoform X2</fullName>
    </submittedName>
</protein>
<comment type="subcellular location">
    <subcellularLocation>
        <location evidence="1">Membrane</location>
        <topology evidence="1">Multi-pass membrane protein</topology>
    </subcellularLocation>
</comment>
<proteinExistence type="predicted"/>
<dbReference type="PANTHER" id="PTHR23507">
    <property type="entry name" value="ZGC:174356"/>
    <property type="match status" value="1"/>
</dbReference>
<feature type="transmembrane region" description="Helical" evidence="6">
    <location>
        <begin position="148"/>
        <end position="169"/>
    </location>
</feature>
<feature type="transmembrane region" description="Helical" evidence="6">
    <location>
        <begin position="392"/>
        <end position="412"/>
    </location>
</feature>
<evidence type="ECO:0000256" key="2">
    <source>
        <dbReference type="ARBA" id="ARBA00022692"/>
    </source>
</evidence>
<dbReference type="PANTHER" id="PTHR23507:SF1">
    <property type="entry name" value="FI18259P1-RELATED"/>
    <property type="match status" value="1"/>
</dbReference>
<accession>A0A6J2JAZ8</accession>
<dbReference type="Pfam" id="PF07690">
    <property type="entry name" value="MFS_1"/>
    <property type="match status" value="1"/>
</dbReference>
<evidence type="ECO:0000256" key="5">
    <source>
        <dbReference type="SAM" id="MobiDB-lite"/>
    </source>
</evidence>
<dbReference type="InterPro" id="IPR036259">
    <property type="entry name" value="MFS_trans_sf"/>
</dbReference>
<dbReference type="Gene3D" id="1.20.1250.20">
    <property type="entry name" value="MFS general substrate transporter like domains"/>
    <property type="match status" value="1"/>
</dbReference>
<feature type="region of interest" description="Disordered" evidence="5">
    <location>
        <begin position="1"/>
        <end position="26"/>
    </location>
</feature>
<evidence type="ECO:0000256" key="1">
    <source>
        <dbReference type="ARBA" id="ARBA00004141"/>
    </source>
</evidence>
<evidence type="ECO:0000256" key="6">
    <source>
        <dbReference type="SAM" id="Phobius"/>
    </source>
</evidence>
<dbReference type="GO" id="GO:0022857">
    <property type="term" value="F:transmembrane transporter activity"/>
    <property type="evidence" value="ECO:0007669"/>
    <property type="project" value="InterPro"/>
</dbReference>